<feature type="transmembrane region" description="Helical" evidence="1">
    <location>
        <begin position="58"/>
        <end position="78"/>
    </location>
</feature>
<proteinExistence type="predicted"/>
<keyword evidence="1" id="KW-0472">Membrane</keyword>
<feature type="transmembrane region" description="Helical" evidence="1">
    <location>
        <begin position="84"/>
        <end position="103"/>
    </location>
</feature>
<reference evidence="2" key="1">
    <citation type="submission" date="2020-08" db="EMBL/GenBank/DDBJ databases">
        <title>Plant Genome Project.</title>
        <authorList>
            <person name="Zhang R.-G."/>
        </authorList>
    </citation>
    <scope>NUCLEOTIDE SEQUENCE</scope>
    <source>
        <strain evidence="2">WSP0</strain>
        <tissue evidence="2">Leaf</tissue>
    </source>
</reference>
<evidence type="ECO:0000313" key="3">
    <source>
        <dbReference type="Proteomes" id="UP000823749"/>
    </source>
</evidence>
<dbReference type="GO" id="GO:0016020">
    <property type="term" value="C:membrane"/>
    <property type="evidence" value="ECO:0007669"/>
    <property type="project" value="GOC"/>
</dbReference>
<keyword evidence="1" id="KW-1133">Transmembrane helix</keyword>
<dbReference type="GO" id="GO:0005783">
    <property type="term" value="C:endoplasmic reticulum"/>
    <property type="evidence" value="ECO:0007669"/>
    <property type="project" value="TreeGrafter"/>
</dbReference>
<keyword evidence="1" id="KW-0812">Transmembrane</keyword>
<dbReference type="Pfam" id="PF06127">
    <property type="entry name" value="Mpo1-like"/>
    <property type="match status" value="1"/>
</dbReference>
<dbReference type="InterPro" id="IPR009305">
    <property type="entry name" value="Mpo1-like"/>
</dbReference>
<protein>
    <submittedName>
        <fullName evidence="2">Uncharacterized protein</fullName>
    </submittedName>
</protein>
<evidence type="ECO:0000313" key="2">
    <source>
        <dbReference type="EMBL" id="KAG5536586.1"/>
    </source>
</evidence>
<feature type="transmembrane region" description="Helical" evidence="1">
    <location>
        <begin position="27"/>
        <end position="46"/>
    </location>
</feature>
<dbReference type="PANTHER" id="PTHR28026:SF9">
    <property type="entry name" value="2-HYDROXY-PALMITIC ACID DIOXYGENASE MPO1"/>
    <property type="match status" value="1"/>
</dbReference>
<evidence type="ECO:0000256" key="1">
    <source>
        <dbReference type="SAM" id="Phobius"/>
    </source>
</evidence>
<dbReference type="PANTHER" id="PTHR28026">
    <property type="entry name" value="DUF962 DOMAIN PROTEIN (AFU_ORTHOLOGUE AFUA_8G05310)"/>
    <property type="match status" value="1"/>
</dbReference>
<comment type="caution">
    <text evidence="2">The sequence shown here is derived from an EMBL/GenBank/DDBJ whole genome shotgun (WGS) entry which is preliminary data.</text>
</comment>
<keyword evidence="3" id="KW-1185">Reference proteome</keyword>
<organism evidence="2 3">
    <name type="scientific">Rhododendron griersonianum</name>
    <dbReference type="NCBI Taxonomy" id="479676"/>
    <lineage>
        <taxon>Eukaryota</taxon>
        <taxon>Viridiplantae</taxon>
        <taxon>Streptophyta</taxon>
        <taxon>Embryophyta</taxon>
        <taxon>Tracheophyta</taxon>
        <taxon>Spermatophyta</taxon>
        <taxon>Magnoliopsida</taxon>
        <taxon>eudicotyledons</taxon>
        <taxon>Gunneridae</taxon>
        <taxon>Pentapetalae</taxon>
        <taxon>asterids</taxon>
        <taxon>Ericales</taxon>
        <taxon>Ericaceae</taxon>
        <taxon>Ericoideae</taxon>
        <taxon>Rhodoreae</taxon>
        <taxon>Rhododendron</taxon>
    </lineage>
</organism>
<dbReference type="Proteomes" id="UP000823749">
    <property type="component" value="Chromosome 8"/>
</dbReference>
<dbReference type="AlphaFoldDB" id="A0AAV6J634"/>
<gene>
    <name evidence="2" type="ORF">RHGRI_024116</name>
</gene>
<name>A0AAV6J634_9ERIC</name>
<accession>A0AAV6J634</accession>
<sequence>MGKYGLFDLERQYAFHGAYHSNQVNTWIHMLFIWPIFFTFLVMYYFTPPLFDCPFQSCLGLVPNFGLLFTMTYVVYYVCLDRKAGSLAAFLCLFCWVSASLLAKHLGFSLAWKIIHTYNLLTETIATSGRELCSGPPDGSLFCIARGKYVQLALQSFFGYEPYPGFNASVKARKDAEIQNLKDDKEKKIS</sequence>
<dbReference type="GO" id="GO:0046521">
    <property type="term" value="P:sphingoid catabolic process"/>
    <property type="evidence" value="ECO:0007669"/>
    <property type="project" value="TreeGrafter"/>
</dbReference>
<dbReference type="EMBL" id="JACTNZ010000008">
    <property type="protein sequence ID" value="KAG5536586.1"/>
    <property type="molecule type" value="Genomic_DNA"/>
</dbReference>